<feature type="signal peptide" evidence="1">
    <location>
        <begin position="1"/>
        <end position="20"/>
    </location>
</feature>
<proteinExistence type="predicted"/>
<dbReference type="RefSeq" id="WP_143026345.1">
    <property type="nucleotide sequence ID" value="NZ_FNKP01000002.1"/>
</dbReference>
<name>A0A1H1I436_9BURK</name>
<sequence>MKLRLLASIVSLSATAIAFAGACISANAASTLAPGVLSVGSDETLPPYTYLEHATPASFDQKFTGKAG</sequence>
<dbReference type="PROSITE" id="PS51257">
    <property type="entry name" value="PROKAR_LIPOPROTEIN"/>
    <property type="match status" value="1"/>
</dbReference>
<evidence type="ECO:0000313" key="2">
    <source>
        <dbReference type="EMBL" id="SDR32464.1"/>
    </source>
</evidence>
<evidence type="ECO:0000256" key="1">
    <source>
        <dbReference type="SAM" id="SignalP"/>
    </source>
</evidence>
<dbReference type="AlphaFoldDB" id="A0A1H1I436"/>
<keyword evidence="3" id="KW-1185">Reference proteome</keyword>
<feature type="chain" id="PRO_5010197990" evidence="1">
    <location>
        <begin position="21"/>
        <end position="68"/>
    </location>
</feature>
<dbReference type="EMBL" id="FNKP01000002">
    <property type="protein sequence ID" value="SDR32464.1"/>
    <property type="molecule type" value="Genomic_DNA"/>
</dbReference>
<organism evidence="2 3">
    <name type="scientific">Paraburkholderia fungorum</name>
    <dbReference type="NCBI Taxonomy" id="134537"/>
    <lineage>
        <taxon>Bacteria</taxon>
        <taxon>Pseudomonadati</taxon>
        <taxon>Pseudomonadota</taxon>
        <taxon>Betaproteobacteria</taxon>
        <taxon>Burkholderiales</taxon>
        <taxon>Burkholderiaceae</taxon>
        <taxon>Paraburkholderia</taxon>
    </lineage>
</organism>
<protein>
    <submittedName>
        <fullName evidence="2">Polar amino acid transport system substrate-binding protein</fullName>
    </submittedName>
</protein>
<gene>
    <name evidence="2" type="ORF">SAMN05443245_4639</name>
</gene>
<keyword evidence="1" id="KW-0732">Signal</keyword>
<accession>A0A1H1I436</accession>
<evidence type="ECO:0000313" key="3">
    <source>
        <dbReference type="Proteomes" id="UP000183487"/>
    </source>
</evidence>
<dbReference type="OrthoDB" id="8611212at2"/>
<dbReference type="Proteomes" id="UP000183487">
    <property type="component" value="Unassembled WGS sequence"/>
</dbReference>
<reference evidence="3" key="1">
    <citation type="submission" date="2016-10" db="EMBL/GenBank/DDBJ databases">
        <authorList>
            <person name="Varghese N."/>
        </authorList>
    </citation>
    <scope>NUCLEOTIDE SEQUENCE [LARGE SCALE GENOMIC DNA]</scope>
    <source>
        <strain evidence="3">GAS106B</strain>
    </source>
</reference>